<dbReference type="InterPro" id="IPR029063">
    <property type="entry name" value="SAM-dependent_MTases_sf"/>
</dbReference>
<dbReference type="GO" id="GO:0003723">
    <property type="term" value="F:RNA binding"/>
    <property type="evidence" value="ECO:0007669"/>
    <property type="project" value="UniProtKB-UniRule"/>
</dbReference>
<evidence type="ECO:0000256" key="8">
    <source>
        <dbReference type="ARBA" id="ARBA00022777"/>
    </source>
</evidence>
<dbReference type="InterPro" id="IPR020568">
    <property type="entry name" value="Ribosomal_Su5_D2-typ_SF"/>
</dbReference>
<dbReference type="Gene3D" id="3.40.50.150">
    <property type="entry name" value="Vaccinia Virus protein VP39"/>
    <property type="match status" value="1"/>
</dbReference>
<dbReference type="RefSeq" id="WP_015772219.1">
    <property type="nucleotide sequence ID" value="NC_013174.1"/>
</dbReference>
<proteinExistence type="inferred from homology"/>
<feature type="active site" evidence="11">
    <location>
        <position position="311"/>
    </location>
</feature>
<feature type="binding site" evidence="12 13">
    <location>
        <position position="34"/>
    </location>
    <ligand>
        <name>S-adenosyl-L-methionine</name>
        <dbReference type="ChEBI" id="CHEBI:59789"/>
    </ligand>
</feature>
<evidence type="ECO:0000256" key="10">
    <source>
        <dbReference type="ARBA" id="ARBA00022884"/>
    </source>
</evidence>
<comment type="function">
    <text evidence="12">Specifically dimethylates two adjacent adenosines (A1518 and A1519) in the loop of a conserved hairpin near the 3'-end of 16S rRNA in the 30S particle. May play a critical role in biogenesis of 30S subunits.</text>
</comment>
<protein>
    <recommendedName>
        <fullName evidence="11 12">Multifunctional fusion protein</fullName>
    </recommendedName>
    <domain>
        <recommendedName>
            <fullName evidence="12">Ribosomal RNA small subunit methyltransferase A</fullName>
            <ecNumber evidence="12">2.1.1.182</ecNumber>
        </recommendedName>
        <alternativeName>
            <fullName evidence="12">16S rRNA (adenine(1518)-N(6)/adenine(1519)-N(6))-dimethyltransferase</fullName>
        </alternativeName>
        <alternativeName>
            <fullName evidence="12">16S rRNA dimethyladenosine transferase</fullName>
        </alternativeName>
        <alternativeName>
            <fullName evidence="12">16S rRNA dimethylase</fullName>
        </alternativeName>
        <alternativeName>
            <fullName evidence="12">S-adenosylmethionine-6-N', N'-adenosyl(rRNA) dimethyltransferase</fullName>
        </alternativeName>
    </domain>
    <domain>
        <recommendedName>
            <fullName evidence="11">4-diphosphocytidyl-2-C-methyl-D-erythritol kinase</fullName>
            <shortName evidence="11">CMK</shortName>
            <ecNumber evidence="11">2.7.1.148</ecNumber>
        </recommendedName>
        <alternativeName>
            <fullName evidence="11">4-(cytidine-5'-diphospho)-2-C-methyl-D-erythritol kinase</fullName>
        </alternativeName>
    </domain>
</protein>
<keyword evidence="11" id="KW-0414">Isoprene biosynthesis</keyword>
<dbReference type="Pfam" id="PF08544">
    <property type="entry name" value="GHMP_kinases_C"/>
    <property type="match status" value="1"/>
</dbReference>
<feature type="binding site" evidence="11">
    <location>
        <begin position="398"/>
        <end position="408"/>
    </location>
    <ligand>
        <name>ATP</name>
        <dbReference type="ChEBI" id="CHEBI:30616"/>
    </ligand>
</feature>
<evidence type="ECO:0000256" key="6">
    <source>
        <dbReference type="ARBA" id="ARBA00022691"/>
    </source>
</evidence>
<dbReference type="HOGENOM" id="CLU_025312_0_0_11"/>
<dbReference type="GO" id="GO:0016114">
    <property type="term" value="P:terpenoid biosynthetic process"/>
    <property type="evidence" value="ECO:0007669"/>
    <property type="project" value="UniProtKB-UniRule"/>
</dbReference>
<dbReference type="CDD" id="cd02440">
    <property type="entry name" value="AdoMet_MTases"/>
    <property type="match status" value="1"/>
</dbReference>
<feature type="domain" description="Ribosomal RNA adenine methylase transferase N-terminal" evidence="14">
    <location>
        <begin position="39"/>
        <end position="213"/>
    </location>
</feature>
<feature type="binding site" evidence="12 13">
    <location>
        <position position="128"/>
    </location>
    <ligand>
        <name>S-adenosyl-L-methionine</name>
        <dbReference type="ChEBI" id="CHEBI:59789"/>
    </ligand>
</feature>
<dbReference type="FunFam" id="3.40.50.150:FF:000023">
    <property type="entry name" value="Ribosomal RNA small subunit methyltransferase A"/>
    <property type="match status" value="1"/>
</dbReference>
<organism evidence="15 16">
    <name type="scientific">Jonesia denitrificans (strain ATCC 14870 / DSM 20603 / BCRC 15368 / CIP 55.134 / JCM 11481 / NBRC 15587 / NCTC 10816 / Prevot 55134)</name>
    <name type="common">Listeria denitrificans</name>
    <dbReference type="NCBI Taxonomy" id="471856"/>
    <lineage>
        <taxon>Bacteria</taxon>
        <taxon>Bacillati</taxon>
        <taxon>Actinomycetota</taxon>
        <taxon>Actinomycetes</taxon>
        <taxon>Micrococcales</taxon>
        <taxon>Jonesiaceae</taxon>
        <taxon>Jonesia</taxon>
    </lineage>
</organism>
<dbReference type="InterPro" id="IPR023165">
    <property type="entry name" value="rRNA_Ade_diMease-like_C"/>
</dbReference>
<dbReference type="PROSITE" id="PS01131">
    <property type="entry name" value="RRNA_A_DIMETH"/>
    <property type="match status" value="1"/>
</dbReference>
<comment type="similarity">
    <text evidence="12">Belongs to the class I-like SAM-binding methyltransferase superfamily. rRNA adenine N(6)-methyltransferase family. RsmA subfamily.</text>
</comment>
<keyword evidence="2 12" id="KW-0963">Cytoplasm</keyword>
<evidence type="ECO:0000256" key="12">
    <source>
        <dbReference type="HAMAP-Rule" id="MF_00607"/>
    </source>
</evidence>
<dbReference type="InterPro" id="IPR001737">
    <property type="entry name" value="KsgA/Erm"/>
</dbReference>
<evidence type="ECO:0000256" key="4">
    <source>
        <dbReference type="ARBA" id="ARBA00022603"/>
    </source>
</evidence>
<reference evidence="15 16" key="1">
    <citation type="journal article" date="2009" name="Stand. Genomic Sci.">
        <title>Complete genome sequence of Jonesia denitrificans type strain (Prevot 55134).</title>
        <authorList>
            <person name="Pukall R."/>
            <person name="Gehrich-Schroter G."/>
            <person name="Lapidus A."/>
            <person name="Nolan M."/>
            <person name="Glavina Del Rio T."/>
            <person name="Lucas S."/>
            <person name="Chen F."/>
            <person name="Tice H."/>
            <person name="Pitluck S."/>
            <person name="Cheng J.F."/>
            <person name="Copeland A."/>
            <person name="Saunders E."/>
            <person name="Brettin T."/>
            <person name="Detter J.C."/>
            <person name="Bruce D."/>
            <person name="Goodwin L."/>
            <person name="Pati A."/>
            <person name="Ivanova N."/>
            <person name="Mavromatis K."/>
            <person name="Ovchinnikova G."/>
            <person name="Chen A."/>
            <person name="Palaniappan K."/>
            <person name="Land M."/>
            <person name="Hauser L."/>
            <person name="Chang Y.J."/>
            <person name="Jeffries C.D."/>
            <person name="Chain P."/>
            <person name="Goker M."/>
            <person name="Bristow J."/>
            <person name="Eisen J.A."/>
            <person name="Markowitz V."/>
            <person name="Hugenholtz P."/>
            <person name="Kyrpides N.C."/>
            <person name="Klenk H.P."/>
            <person name="Han C."/>
        </authorList>
    </citation>
    <scope>NUCLEOTIDE SEQUENCE [LARGE SCALE GENOMIC DNA]</scope>
    <source>
        <strain evidence="16">ATCC 14870 / DSM 20603 / BCRC 15368 / CIP 55.134 / JCM 11481 / NBRC 15587 / NCTC 10816 / Prevot 55134</strain>
    </source>
</reference>
<dbReference type="UniPathway" id="UPA00056">
    <property type="reaction ID" value="UER00094"/>
</dbReference>
<evidence type="ECO:0000256" key="1">
    <source>
        <dbReference type="ARBA" id="ARBA00009684"/>
    </source>
</evidence>
<comment type="catalytic activity">
    <reaction evidence="11">
        <text>4-CDP-2-C-methyl-D-erythritol + ATP = 4-CDP-2-C-methyl-D-erythritol 2-phosphate + ADP + H(+)</text>
        <dbReference type="Rhea" id="RHEA:18437"/>
        <dbReference type="ChEBI" id="CHEBI:15378"/>
        <dbReference type="ChEBI" id="CHEBI:30616"/>
        <dbReference type="ChEBI" id="CHEBI:57823"/>
        <dbReference type="ChEBI" id="CHEBI:57919"/>
        <dbReference type="ChEBI" id="CHEBI:456216"/>
        <dbReference type="EC" id="2.7.1.148"/>
    </reaction>
</comment>
<dbReference type="PROSITE" id="PS51689">
    <property type="entry name" value="SAM_RNA_A_N6_MT"/>
    <property type="match status" value="1"/>
</dbReference>
<dbReference type="Gene3D" id="3.30.70.890">
    <property type="entry name" value="GHMP kinase, C-terminal domain"/>
    <property type="match status" value="1"/>
</dbReference>
<evidence type="ECO:0000256" key="9">
    <source>
        <dbReference type="ARBA" id="ARBA00022840"/>
    </source>
</evidence>
<dbReference type="GO" id="GO:0005524">
    <property type="term" value="F:ATP binding"/>
    <property type="evidence" value="ECO:0007669"/>
    <property type="project" value="UniProtKB-UniRule"/>
</dbReference>
<sequence>MDTSPNTLLGPAHIRELAQECGVTPTKTKGQNFLHDAGTVRKIVRLSGVAPTDQVLEVGPGLGSLTLGLLDAGCHVTAIELDDVLAPHLAGTVERFQPGASQRLTVVHGNALEVTELPDPQPTALVANLPYNVSVPILLTILERFPTITRVMVMVQREVADRLVAPPGSRTYGTPSAKLAWYGTANRAMKVGRNVFWPAPNVDSALVYLDRTMPVTTSASQRDVFAVIDAAFAQRRKTLRQALAGIAGNSQRASTILEAAGVPPTARGEQLTIHDFARIAEAMTPKEPVCPSPRELFGPHTTQVTARAPGKVNLSLRVGAVRDDGYHPLINVFQAVNLYEEVTATTAPEDTIHLTVHGPGAKYVPLGETNLVTRAARLLQQHTGYAGGAHITITKAVPVAGGMAGGSADAAATLVALNELWNLSLSSEELSVLGAKLGADVPFALLGGTAVGTGTGTDLTPLPGAGECHWVFALRSAGLSTPAVFQRFDTLAPSPSELDDAHNKDLYEAIRAGDSVGVGKALHNDLQVAALDMAPDLQLTIDLVRECGALGVLVSGSGPTVAALARDAQHATSIAEELIAEGVCANAFTTVGPVRGAHTV</sequence>
<dbReference type="STRING" id="471856.Jden_1952"/>
<keyword evidence="3 12" id="KW-0698">rRNA processing</keyword>
<evidence type="ECO:0000256" key="11">
    <source>
        <dbReference type="HAMAP-Rule" id="MF_00061"/>
    </source>
</evidence>
<dbReference type="Gene3D" id="3.30.230.10">
    <property type="match status" value="1"/>
</dbReference>
<feature type="binding site" evidence="12 13">
    <location>
        <position position="80"/>
    </location>
    <ligand>
        <name>S-adenosyl-L-methionine</name>
        <dbReference type="ChEBI" id="CHEBI:59789"/>
    </ligand>
</feature>
<keyword evidence="10 12" id="KW-0694">RNA-binding</keyword>
<dbReference type="GO" id="GO:0052908">
    <property type="term" value="F:16S rRNA (adenine(1518)-N(6)/adenine(1519)-N(6))-dimethyltransferase activity"/>
    <property type="evidence" value="ECO:0007669"/>
    <property type="project" value="UniProtKB-EC"/>
</dbReference>
<dbReference type="SUPFAM" id="SSF55060">
    <property type="entry name" value="GHMP Kinase, C-terminal domain"/>
    <property type="match status" value="1"/>
</dbReference>
<keyword evidence="8 11" id="KW-0418">Kinase</keyword>
<dbReference type="InterPro" id="IPR036554">
    <property type="entry name" value="GHMP_kinase_C_sf"/>
</dbReference>
<dbReference type="EC" id="2.7.1.148" evidence="11"/>
<dbReference type="Gene3D" id="1.10.8.100">
    <property type="entry name" value="Ribosomal RNA adenine dimethylase-like, domain 2"/>
    <property type="match status" value="1"/>
</dbReference>
<name>C7R0C7_JONDD</name>
<feature type="binding site" evidence="12 13">
    <location>
        <position position="59"/>
    </location>
    <ligand>
        <name>S-adenosyl-L-methionine</name>
        <dbReference type="ChEBI" id="CHEBI:59789"/>
    </ligand>
</feature>
<evidence type="ECO:0000256" key="13">
    <source>
        <dbReference type="PROSITE-ProRule" id="PRU01026"/>
    </source>
</evidence>
<dbReference type="GO" id="GO:0050515">
    <property type="term" value="F:4-(cytidine 5'-diphospho)-2-C-methyl-D-erythritol kinase activity"/>
    <property type="evidence" value="ECO:0007669"/>
    <property type="project" value="UniProtKB-UniRule"/>
</dbReference>
<feature type="active site" evidence="11">
    <location>
        <position position="440"/>
    </location>
</feature>
<dbReference type="NCBIfam" id="NF002870">
    <property type="entry name" value="PRK03188.1"/>
    <property type="match status" value="1"/>
</dbReference>
<evidence type="ECO:0000256" key="2">
    <source>
        <dbReference type="ARBA" id="ARBA00022490"/>
    </source>
</evidence>
<dbReference type="SUPFAM" id="SSF53335">
    <property type="entry name" value="S-adenosyl-L-methionine-dependent methyltransferases"/>
    <property type="match status" value="1"/>
</dbReference>
<dbReference type="NCBIfam" id="TIGR00755">
    <property type="entry name" value="ksgA"/>
    <property type="match status" value="1"/>
</dbReference>
<comment type="similarity">
    <text evidence="1 11">Belongs to the GHMP kinase family. IspE subfamily.</text>
</comment>
<accession>C7R0C7</accession>
<dbReference type="InterPro" id="IPR004424">
    <property type="entry name" value="IspE"/>
</dbReference>
<evidence type="ECO:0000313" key="16">
    <source>
        <dbReference type="Proteomes" id="UP000000628"/>
    </source>
</evidence>
<keyword evidence="4 12" id="KW-0489">Methyltransferase</keyword>
<dbReference type="InterPro" id="IPR011530">
    <property type="entry name" value="rRNA_adenine_dimethylase"/>
</dbReference>
<dbReference type="InterPro" id="IPR006204">
    <property type="entry name" value="GHMP_kinase_N_dom"/>
</dbReference>
<comment type="function">
    <text evidence="11">Catalyzes the phosphorylation of the position 2 hydroxy group of 4-diphosphocytidyl-2C-methyl-D-erythritol.</text>
</comment>
<dbReference type="KEGG" id="jde:Jden_1952"/>
<dbReference type="EC" id="2.1.1.182" evidence="12"/>
<dbReference type="InterPro" id="IPR014721">
    <property type="entry name" value="Ribsml_uS5_D2-typ_fold_subgr"/>
</dbReference>
<gene>
    <name evidence="11" type="primary">ispE</name>
    <name evidence="12" type="synonym">ksgA</name>
    <name evidence="12" type="synonym">rsmA</name>
    <name evidence="15" type="ordered locus">Jden_1952</name>
</gene>
<feature type="binding site" evidence="12 13">
    <location>
        <position position="32"/>
    </location>
    <ligand>
        <name>S-adenosyl-L-methionine</name>
        <dbReference type="ChEBI" id="CHEBI:59789"/>
    </ligand>
</feature>
<evidence type="ECO:0000256" key="5">
    <source>
        <dbReference type="ARBA" id="ARBA00022679"/>
    </source>
</evidence>
<comment type="subcellular location">
    <subcellularLocation>
        <location evidence="12">Cytoplasm</location>
    </subcellularLocation>
</comment>
<comment type="catalytic activity">
    <reaction evidence="12">
        <text>adenosine(1518)/adenosine(1519) in 16S rRNA + 4 S-adenosyl-L-methionine = N(6)-dimethyladenosine(1518)/N(6)-dimethyladenosine(1519) in 16S rRNA + 4 S-adenosyl-L-homocysteine + 4 H(+)</text>
        <dbReference type="Rhea" id="RHEA:19609"/>
        <dbReference type="Rhea" id="RHEA-COMP:10232"/>
        <dbReference type="Rhea" id="RHEA-COMP:10233"/>
        <dbReference type="ChEBI" id="CHEBI:15378"/>
        <dbReference type="ChEBI" id="CHEBI:57856"/>
        <dbReference type="ChEBI" id="CHEBI:59789"/>
        <dbReference type="ChEBI" id="CHEBI:74411"/>
        <dbReference type="ChEBI" id="CHEBI:74493"/>
        <dbReference type="EC" id="2.1.1.182"/>
    </reaction>
</comment>
<evidence type="ECO:0000256" key="3">
    <source>
        <dbReference type="ARBA" id="ARBA00022552"/>
    </source>
</evidence>
<dbReference type="Pfam" id="PF00398">
    <property type="entry name" value="RrnaAD"/>
    <property type="match status" value="1"/>
</dbReference>
<dbReference type="HAMAP" id="MF_00061">
    <property type="entry name" value="IspE"/>
    <property type="match status" value="1"/>
</dbReference>
<dbReference type="EMBL" id="CP001706">
    <property type="protein sequence ID" value="ACV09591.1"/>
    <property type="molecule type" value="Genomic_DNA"/>
</dbReference>
<dbReference type="eggNOG" id="COG0030">
    <property type="taxonomic scope" value="Bacteria"/>
</dbReference>
<evidence type="ECO:0000256" key="7">
    <source>
        <dbReference type="ARBA" id="ARBA00022741"/>
    </source>
</evidence>
<dbReference type="InterPro" id="IPR013750">
    <property type="entry name" value="GHMP_kinase_C_dom"/>
</dbReference>
<dbReference type="HAMAP" id="MF_00607">
    <property type="entry name" value="16SrRNA_methyltr_A"/>
    <property type="match status" value="1"/>
</dbReference>
<dbReference type="InterPro" id="IPR020598">
    <property type="entry name" value="rRNA_Ade_methylase_Trfase_N"/>
</dbReference>
<dbReference type="NCBIfam" id="TIGR00154">
    <property type="entry name" value="ispE"/>
    <property type="match status" value="1"/>
</dbReference>
<keyword evidence="5 11" id="KW-0808">Transferase</keyword>
<keyword evidence="16" id="KW-1185">Reference proteome</keyword>
<dbReference type="PANTHER" id="PTHR43527:SF2">
    <property type="entry name" value="4-DIPHOSPHOCYTIDYL-2-C-METHYL-D-ERYTHRITOL KINASE, CHLOROPLASTIC"/>
    <property type="match status" value="1"/>
</dbReference>
<comment type="pathway">
    <text evidence="11">Isoprenoid biosynthesis; isopentenyl diphosphate biosynthesis via DXP pathway; isopentenyl diphosphate from 1-deoxy-D-xylulose 5-phosphate: step 3/6.</text>
</comment>
<dbReference type="PANTHER" id="PTHR43527">
    <property type="entry name" value="4-DIPHOSPHOCYTIDYL-2-C-METHYL-D-ERYTHRITOL KINASE, CHLOROPLASTIC"/>
    <property type="match status" value="1"/>
</dbReference>
<comment type="caution">
    <text evidence="12 13">Lacks conserved residue(s) required for the propagation of feature annotation.</text>
</comment>
<dbReference type="GO" id="GO:0005737">
    <property type="term" value="C:cytoplasm"/>
    <property type="evidence" value="ECO:0007669"/>
    <property type="project" value="UniProtKB-SubCell"/>
</dbReference>
<keyword evidence="7 11" id="KW-0547">Nucleotide-binding</keyword>
<evidence type="ECO:0000313" key="15">
    <source>
        <dbReference type="EMBL" id="ACV09591.1"/>
    </source>
</evidence>
<keyword evidence="6 12" id="KW-0949">S-adenosyl-L-methionine</keyword>
<evidence type="ECO:0000259" key="14">
    <source>
        <dbReference type="SMART" id="SM00650"/>
    </source>
</evidence>
<dbReference type="eggNOG" id="COG1947">
    <property type="taxonomic scope" value="Bacteria"/>
</dbReference>
<dbReference type="SUPFAM" id="SSF54211">
    <property type="entry name" value="Ribosomal protein S5 domain 2-like"/>
    <property type="match status" value="1"/>
</dbReference>
<keyword evidence="9 11" id="KW-0067">ATP-binding</keyword>
<dbReference type="Proteomes" id="UP000000628">
    <property type="component" value="Chromosome"/>
</dbReference>
<dbReference type="InterPro" id="IPR020596">
    <property type="entry name" value="rRNA_Ade_Mease_Trfase_CS"/>
</dbReference>
<dbReference type="AlphaFoldDB" id="C7R0C7"/>
<dbReference type="GO" id="GO:0019288">
    <property type="term" value="P:isopentenyl diphosphate biosynthetic process, methylerythritol 4-phosphate pathway"/>
    <property type="evidence" value="ECO:0007669"/>
    <property type="project" value="UniProtKB-UniRule"/>
</dbReference>
<dbReference type="SMART" id="SM00650">
    <property type="entry name" value="rADc"/>
    <property type="match status" value="1"/>
</dbReference>
<dbReference type="Pfam" id="PF00288">
    <property type="entry name" value="GHMP_kinases_N"/>
    <property type="match status" value="1"/>
</dbReference>